<evidence type="ECO:0000313" key="2">
    <source>
        <dbReference type="EMBL" id="ARN77614.1"/>
    </source>
</evidence>
<dbReference type="Proteomes" id="UP000193431">
    <property type="component" value="Chromosome"/>
</dbReference>
<feature type="transmembrane region" description="Helical" evidence="1">
    <location>
        <begin position="12"/>
        <end position="29"/>
    </location>
</feature>
<feature type="transmembrane region" description="Helical" evidence="1">
    <location>
        <begin position="41"/>
        <end position="62"/>
    </location>
</feature>
<keyword evidence="1" id="KW-0472">Membrane</keyword>
<dbReference type="OrthoDB" id="1145122at2"/>
<keyword evidence="1" id="KW-0812">Transmembrane</keyword>
<reference evidence="2 3" key="1">
    <citation type="submission" date="2016-11" db="EMBL/GenBank/DDBJ databases">
        <title>Trade-off between light-utilization and light-protection in marine flavobacteria.</title>
        <authorList>
            <person name="Kumagai Y."/>
        </authorList>
    </citation>
    <scope>NUCLEOTIDE SEQUENCE [LARGE SCALE GENOMIC DNA]</scope>
    <source>
        <strain evidence="2 3">JCM 13191</strain>
    </source>
</reference>
<organism evidence="2 3">
    <name type="scientific">Nonlabens spongiae</name>
    <dbReference type="NCBI Taxonomy" id="331648"/>
    <lineage>
        <taxon>Bacteria</taxon>
        <taxon>Pseudomonadati</taxon>
        <taxon>Bacteroidota</taxon>
        <taxon>Flavobacteriia</taxon>
        <taxon>Flavobacteriales</taxon>
        <taxon>Flavobacteriaceae</taxon>
        <taxon>Nonlabens</taxon>
    </lineage>
</organism>
<protein>
    <submittedName>
        <fullName evidence="2">Uncharacterized protein</fullName>
    </submittedName>
</protein>
<proteinExistence type="predicted"/>
<accession>A0A1W6MJ16</accession>
<dbReference type="STRING" id="331648.BST97_06185"/>
<dbReference type="EMBL" id="CP019344">
    <property type="protein sequence ID" value="ARN77614.1"/>
    <property type="molecule type" value="Genomic_DNA"/>
</dbReference>
<dbReference type="RefSeq" id="WP_085766414.1">
    <property type="nucleotide sequence ID" value="NZ_CP019344.1"/>
</dbReference>
<gene>
    <name evidence="2" type="ORF">BST97_06185</name>
</gene>
<dbReference type="AlphaFoldDB" id="A0A1W6MJ16"/>
<evidence type="ECO:0000256" key="1">
    <source>
        <dbReference type="SAM" id="Phobius"/>
    </source>
</evidence>
<name>A0A1W6MJ16_9FLAO</name>
<sequence>MASNPRRRNPILGLIFGIVFVGFGSYRLYNHFIVGEEMPTWRLILSFAFLGYGLFVLASLVMNRNGK</sequence>
<keyword evidence="1" id="KW-1133">Transmembrane helix</keyword>
<keyword evidence="3" id="KW-1185">Reference proteome</keyword>
<evidence type="ECO:0000313" key="3">
    <source>
        <dbReference type="Proteomes" id="UP000193431"/>
    </source>
</evidence>